<proteinExistence type="predicted"/>
<dbReference type="EMBL" id="MU277188">
    <property type="protein sequence ID" value="KAI0068109.1"/>
    <property type="molecule type" value="Genomic_DNA"/>
</dbReference>
<protein>
    <submittedName>
        <fullName evidence="1">FAD/NAD-P-binding domain-containing protein</fullName>
    </submittedName>
</protein>
<dbReference type="Proteomes" id="UP000814140">
    <property type="component" value="Unassembled WGS sequence"/>
</dbReference>
<sequence>MSHEKKSIVVVGGGGAGTSAARLFSEKLDPTRYTLTLITAHPFLILYPATVRMNTTSDLNLEDTALIPFDHLLQKGVGTIKIGRVVRVEGTKGEGKGGNVVLESGETVAYDALVVAPGMHWQGPIDFPDGGKEDLLPHIKGWRSKFANAKDIVVVGGGATGIEFTGEIRDYHPDKKVTLVHGGAQLLNDAYPEKYRKRLEKDVRGRGVEIVFNDYIDDDKPSEAGTITTRKGKVLKADLVVQCRGGRPATEFLAPLGPDVLNEHGQIRVKPTLQLQSFPNIYAGGDATDWKEQKQIAKYDAHATVIVANVLTQLAGGTPSKVYKGSYELILITNGRYHGVAYFGVLWGIVLGNWFASMLKGKDLLVPMVRKKFGFS</sequence>
<evidence type="ECO:0000313" key="2">
    <source>
        <dbReference type="Proteomes" id="UP000814140"/>
    </source>
</evidence>
<reference evidence="1" key="1">
    <citation type="submission" date="2021-03" db="EMBL/GenBank/DDBJ databases">
        <authorList>
            <consortium name="DOE Joint Genome Institute"/>
            <person name="Ahrendt S."/>
            <person name="Looney B.P."/>
            <person name="Miyauchi S."/>
            <person name="Morin E."/>
            <person name="Drula E."/>
            <person name="Courty P.E."/>
            <person name="Chicoki N."/>
            <person name="Fauchery L."/>
            <person name="Kohler A."/>
            <person name="Kuo A."/>
            <person name="Labutti K."/>
            <person name="Pangilinan J."/>
            <person name="Lipzen A."/>
            <person name="Riley R."/>
            <person name="Andreopoulos W."/>
            <person name="He G."/>
            <person name="Johnson J."/>
            <person name="Barry K.W."/>
            <person name="Grigoriev I.V."/>
            <person name="Nagy L."/>
            <person name="Hibbett D."/>
            <person name="Henrissat B."/>
            <person name="Matheny P.B."/>
            <person name="Labbe J."/>
            <person name="Martin F."/>
        </authorList>
    </citation>
    <scope>NUCLEOTIDE SEQUENCE</scope>
    <source>
        <strain evidence="1">HHB10654</strain>
    </source>
</reference>
<name>A0ACB8TI65_9AGAM</name>
<organism evidence="1 2">
    <name type="scientific">Artomyces pyxidatus</name>
    <dbReference type="NCBI Taxonomy" id="48021"/>
    <lineage>
        <taxon>Eukaryota</taxon>
        <taxon>Fungi</taxon>
        <taxon>Dikarya</taxon>
        <taxon>Basidiomycota</taxon>
        <taxon>Agaricomycotina</taxon>
        <taxon>Agaricomycetes</taxon>
        <taxon>Russulales</taxon>
        <taxon>Auriscalpiaceae</taxon>
        <taxon>Artomyces</taxon>
    </lineage>
</organism>
<accession>A0ACB8TI65</accession>
<gene>
    <name evidence="1" type="ORF">BV25DRAFT_1793275</name>
</gene>
<comment type="caution">
    <text evidence="1">The sequence shown here is derived from an EMBL/GenBank/DDBJ whole genome shotgun (WGS) entry which is preliminary data.</text>
</comment>
<reference evidence="1" key="2">
    <citation type="journal article" date="2022" name="New Phytol.">
        <title>Evolutionary transition to the ectomycorrhizal habit in the genomes of a hyperdiverse lineage of mushroom-forming fungi.</title>
        <authorList>
            <person name="Looney B."/>
            <person name="Miyauchi S."/>
            <person name="Morin E."/>
            <person name="Drula E."/>
            <person name="Courty P.E."/>
            <person name="Kohler A."/>
            <person name="Kuo A."/>
            <person name="LaButti K."/>
            <person name="Pangilinan J."/>
            <person name="Lipzen A."/>
            <person name="Riley R."/>
            <person name="Andreopoulos W."/>
            <person name="He G."/>
            <person name="Johnson J."/>
            <person name="Nolan M."/>
            <person name="Tritt A."/>
            <person name="Barry K.W."/>
            <person name="Grigoriev I.V."/>
            <person name="Nagy L.G."/>
            <person name="Hibbett D."/>
            <person name="Henrissat B."/>
            <person name="Matheny P.B."/>
            <person name="Labbe J."/>
            <person name="Martin F.M."/>
        </authorList>
    </citation>
    <scope>NUCLEOTIDE SEQUENCE</scope>
    <source>
        <strain evidence="1">HHB10654</strain>
    </source>
</reference>
<keyword evidence="2" id="KW-1185">Reference proteome</keyword>
<evidence type="ECO:0000313" key="1">
    <source>
        <dbReference type="EMBL" id="KAI0068109.1"/>
    </source>
</evidence>